<evidence type="ECO:0000256" key="1">
    <source>
        <dbReference type="SAM" id="Phobius"/>
    </source>
</evidence>
<evidence type="ECO:0000313" key="4">
    <source>
        <dbReference type="Proteomes" id="UP001056708"/>
    </source>
</evidence>
<keyword evidence="3" id="KW-0328">Glycosyltransferase</keyword>
<keyword evidence="1" id="KW-0472">Membrane</keyword>
<name>A0ABY5AQS8_9CYAN</name>
<protein>
    <submittedName>
        <fullName evidence="3">Glycosyltransferase family 39 protein</fullName>
        <ecNumber evidence="3">2.4.-.-</ecNumber>
    </submittedName>
</protein>
<feature type="domain" description="Glycosyltransferase RgtA/B/C/D-like" evidence="2">
    <location>
        <begin position="131"/>
        <end position="276"/>
    </location>
</feature>
<feature type="transmembrane region" description="Helical" evidence="1">
    <location>
        <begin position="405"/>
        <end position="422"/>
    </location>
</feature>
<feature type="transmembrane region" description="Helical" evidence="1">
    <location>
        <begin position="165"/>
        <end position="183"/>
    </location>
</feature>
<feature type="transmembrane region" description="Helical" evidence="1">
    <location>
        <begin position="213"/>
        <end position="242"/>
    </location>
</feature>
<feature type="transmembrane region" description="Helical" evidence="1">
    <location>
        <begin position="59"/>
        <end position="78"/>
    </location>
</feature>
<keyword evidence="1" id="KW-1133">Transmembrane helix</keyword>
<dbReference type="RefSeq" id="WP_252663395.1">
    <property type="nucleotide sequence ID" value="NZ_CP098611.1"/>
</dbReference>
<keyword evidence="3" id="KW-0808">Transferase</keyword>
<accession>A0ABY5AQS8</accession>
<reference evidence="3" key="1">
    <citation type="submission" date="2022-06" db="EMBL/GenBank/DDBJ databases">
        <title>Genome sequence of Phormidium yuhuli AB48 isolated from an industrial photobioreactor environment.</title>
        <authorList>
            <person name="Qiu Y."/>
            <person name="Noonan A.J.C."/>
            <person name="Dofher K."/>
            <person name="Koch M."/>
            <person name="Kieft B."/>
            <person name="Lin X."/>
            <person name="Ziels R.M."/>
            <person name="Hallam S.J."/>
        </authorList>
    </citation>
    <scope>NUCLEOTIDE SEQUENCE</scope>
    <source>
        <strain evidence="3">AB48</strain>
    </source>
</reference>
<keyword evidence="4" id="KW-1185">Reference proteome</keyword>
<feature type="transmembrane region" description="Helical" evidence="1">
    <location>
        <begin position="458"/>
        <end position="477"/>
    </location>
</feature>
<dbReference type="EMBL" id="CP098611">
    <property type="protein sequence ID" value="USR91370.1"/>
    <property type="molecule type" value="Genomic_DNA"/>
</dbReference>
<dbReference type="EC" id="2.4.-.-" evidence="3"/>
<proteinExistence type="predicted"/>
<feature type="transmembrane region" description="Helical" evidence="1">
    <location>
        <begin position="189"/>
        <end position="206"/>
    </location>
</feature>
<dbReference type="Pfam" id="PF13231">
    <property type="entry name" value="PMT_2"/>
    <property type="match status" value="1"/>
</dbReference>
<feature type="transmembrane region" description="Helical" evidence="1">
    <location>
        <begin position="134"/>
        <end position="153"/>
    </location>
</feature>
<keyword evidence="1" id="KW-0812">Transmembrane</keyword>
<sequence length="627" mass="71527">MALAAISFLFQVSFLAGRPSVSIAVESLLVIGILIASYKQGSRLKNTFRASFLFFKKHIALLVLSFIPIFYAGIKSFFAPQESLDVLAYHLPRVFLFQAENTVLLDSVCKMHTAIFPVGADILPHLFLRFQTEIGVSFFSFLAYISIVLGNYCLSRKYLSERGSLAVCLVIASLPQLFLQSWIAKNNIFTASAAVFCLLAVARLLDKPISQNLFLVLLGLMFGLSSKTTFLAFALPFSIVFGLSVFRKYGLRIWVHEIRRNWSWWLIGLIPLLVLSQLWLFIHNHVIWGSWSGPPAFVEFHKNQDGLLGGLANLVRFSFQFIDFLNITNVLAQELLNLSPVETLQFIYDSVFEPIFGDAALQSQRPFSMIWRVHQTHGGFGPLGLLIVIPSILASMRTRPSFTRNLALTLISFLLIFCLSSAWSLYKIRMLVVFFGCSGPCIANSFSRLARSKKQESFLVLGTSLASILLLFYVVSYNQDLRLLNSYYPWRWTLQESYWVQSNWGRDRLYSPNQFYGDERLQTLADFFPEGSRVGFFTQNETRLHYYFMHIPQVEFKGICMDDVQQRADPVEKFATLEEAISKISTPLDYVLCVGEECQTPGPRLRERFQFERNQEVTTIFEVLPSQ</sequence>
<gene>
    <name evidence="3" type="ORF">NEA10_01095</name>
</gene>
<feature type="transmembrane region" description="Helical" evidence="1">
    <location>
        <begin position="262"/>
        <end position="282"/>
    </location>
</feature>
<evidence type="ECO:0000259" key="2">
    <source>
        <dbReference type="Pfam" id="PF13231"/>
    </source>
</evidence>
<dbReference type="GO" id="GO:0016757">
    <property type="term" value="F:glycosyltransferase activity"/>
    <property type="evidence" value="ECO:0007669"/>
    <property type="project" value="UniProtKB-KW"/>
</dbReference>
<organism evidence="3 4">
    <name type="scientific">Phormidium yuhuli AB48</name>
    <dbReference type="NCBI Taxonomy" id="2940671"/>
    <lineage>
        <taxon>Bacteria</taxon>
        <taxon>Bacillati</taxon>
        <taxon>Cyanobacteriota</taxon>
        <taxon>Cyanophyceae</taxon>
        <taxon>Oscillatoriophycideae</taxon>
        <taxon>Oscillatoriales</taxon>
        <taxon>Oscillatoriaceae</taxon>
        <taxon>Phormidium</taxon>
        <taxon>Phormidium yuhuli</taxon>
    </lineage>
</organism>
<dbReference type="InterPro" id="IPR038731">
    <property type="entry name" value="RgtA/B/C-like"/>
</dbReference>
<feature type="transmembrane region" description="Helical" evidence="1">
    <location>
        <begin position="20"/>
        <end position="38"/>
    </location>
</feature>
<dbReference type="Proteomes" id="UP001056708">
    <property type="component" value="Chromosome"/>
</dbReference>
<evidence type="ECO:0000313" key="3">
    <source>
        <dbReference type="EMBL" id="USR91370.1"/>
    </source>
</evidence>